<reference evidence="2" key="2">
    <citation type="journal article" date="2015" name="Fish Shellfish Immunol.">
        <title>Early steps in the European eel (Anguilla anguilla)-Vibrio vulnificus interaction in the gills: Role of the RtxA13 toxin.</title>
        <authorList>
            <person name="Callol A."/>
            <person name="Pajuelo D."/>
            <person name="Ebbesson L."/>
            <person name="Teles M."/>
            <person name="MacKenzie S."/>
            <person name="Amaro C."/>
        </authorList>
    </citation>
    <scope>NUCLEOTIDE SEQUENCE</scope>
</reference>
<sequence>MCALWVCFIPPPPYLIVVMFPYVPVLPCLFLSYFIRFSFLY</sequence>
<keyword evidence="1" id="KW-1133">Transmembrane helix</keyword>
<dbReference type="AlphaFoldDB" id="A0A0E9XNL3"/>
<reference evidence="2" key="1">
    <citation type="submission" date="2014-11" db="EMBL/GenBank/DDBJ databases">
        <authorList>
            <person name="Amaro Gonzalez C."/>
        </authorList>
    </citation>
    <scope>NUCLEOTIDE SEQUENCE</scope>
</reference>
<evidence type="ECO:0000313" key="2">
    <source>
        <dbReference type="EMBL" id="JAI03284.1"/>
    </source>
</evidence>
<accession>A0A0E9XNL3</accession>
<feature type="transmembrane region" description="Helical" evidence="1">
    <location>
        <begin position="14"/>
        <end position="35"/>
    </location>
</feature>
<evidence type="ECO:0000256" key="1">
    <source>
        <dbReference type="SAM" id="Phobius"/>
    </source>
</evidence>
<keyword evidence="1" id="KW-0472">Membrane</keyword>
<organism evidence="2">
    <name type="scientific">Anguilla anguilla</name>
    <name type="common">European freshwater eel</name>
    <name type="synonym">Muraena anguilla</name>
    <dbReference type="NCBI Taxonomy" id="7936"/>
    <lineage>
        <taxon>Eukaryota</taxon>
        <taxon>Metazoa</taxon>
        <taxon>Chordata</taxon>
        <taxon>Craniata</taxon>
        <taxon>Vertebrata</taxon>
        <taxon>Euteleostomi</taxon>
        <taxon>Actinopterygii</taxon>
        <taxon>Neopterygii</taxon>
        <taxon>Teleostei</taxon>
        <taxon>Anguilliformes</taxon>
        <taxon>Anguillidae</taxon>
        <taxon>Anguilla</taxon>
    </lineage>
</organism>
<dbReference type="EMBL" id="GBXM01005294">
    <property type="protein sequence ID" value="JAI03284.1"/>
    <property type="molecule type" value="Transcribed_RNA"/>
</dbReference>
<protein>
    <submittedName>
        <fullName evidence="2">Uncharacterized protein</fullName>
    </submittedName>
</protein>
<keyword evidence="1" id="KW-0812">Transmembrane</keyword>
<name>A0A0E9XNL3_ANGAN</name>
<proteinExistence type="predicted"/>